<keyword evidence="4" id="KW-0804">Transcription</keyword>
<organism evidence="6 7">
    <name type="scientific">Entamoeba nuttalli</name>
    <dbReference type="NCBI Taxonomy" id="412467"/>
    <lineage>
        <taxon>Eukaryota</taxon>
        <taxon>Amoebozoa</taxon>
        <taxon>Evosea</taxon>
        <taxon>Archamoebae</taxon>
        <taxon>Mastigamoebida</taxon>
        <taxon>Entamoebidae</taxon>
        <taxon>Entamoeba</taxon>
    </lineage>
</organism>
<keyword evidence="7" id="KW-1185">Reference proteome</keyword>
<gene>
    <name evidence="6" type="ORF">ENUP19_0009G0001</name>
</gene>
<accession>A0ABQ0D7S1</accession>
<evidence type="ECO:0000313" key="7">
    <source>
        <dbReference type="Proteomes" id="UP001628156"/>
    </source>
</evidence>
<evidence type="ECO:0000256" key="2">
    <source>
        <dbReference type="ARBA" id="ARBA00009430"/>
    </source>
</evidence>
<dbReference type="PANTHER" id="PTHR14440">
    <property type="entry name" value="DNA-DIRECTED RNA POLYMERASE I SUBUNIT RPA49"/>
    <property type="match status" value="1"/>
</dbReference>
<evidence type="ECO:0000256" key="3">
    <source>
        <dbReference type="ARBA" id="ARBA00022478"/>
    </source>
</evidence>
<keyword evidence="3" id="KW-0240">DNA-directed RNA polymerase</keyword>
<dbReference type="Proteomes" id="UP001628156">
    <property type="component" value="Unassembled WGS sequence"/>
</dbReference>
<dbReference type="Pfam" id="PF06870">
    <property type="entry name" value="RNA_pol_I_A49"/>
    <property type="match status" value="1"/>
</dbReference>
<sequence>MEETRKRHLEDDIFLPTLKKRVVDIKVESVDSKSKTSEKPCVIEIGILPPASELEELSFSLKKGSDGVYKIRGSMGETLQYKQIEDRTDYMKYGIGIRKKGSTTIEIIPVEHFNLRHEISDAEVIHAEPGTYLEQRLDLNNSFGTSRHAINKVLRGRMEEVTGTHDVEREEVVPGEKEEKKDVLDPKDFPDIPPFDPVTTEVSEIFALDTLMTPDEKTYYSNCARDVRNKLKAKNPVKLNEVMNIIKTTKFGASFVPLLSQMEKVRLLTVVSLLELYRSLNVLFIKGAHIKSENIARKVASENWIDETVFVGLCDRFLDSINENESKKYIYSNLNKMLITNTAIVTALHICNFSISMGYVKTIGVDFLMVDIVTKRHLIRIGCIKESKANGGVRREECYTLKAPIKIVSEQKHKRASQKKVF</sequence>
<proteinExistence type="inferred from homology"/>
<evidence type="ECO:0000313" key="6">
    <source>
        <dbReference type="EMBL" id="GAB1218896.1"/>
    </source>
</evidence>
<dbReference type="InterPro" id="IPR009668">
    <property type="entry name" value="RNA_pol-assoc_fac_A49-like"/>
</dbReference>
<comment type="similarity">
    <text evidence="2">Belongs to the eukaryotic RPA49/POLR1E RNA polymerase subunit family.</text>
</comment>
<name>A0ABQ0D7S1_9EUKA</name>
<evidence type="ECO:0000256" key="4">
    <source>
        <dbReference type="ARBA" id="ARBA00023163"/>
    </source>
</evidence>
<evidence type="ECO:0000256" key="1">
    <source>
        <dbReference type="ARBA" id="ARBA00004604"/>
    </source>
</evidence>
<dbReference type="EMBL" id="BAAFRS010000009">
    <property type="protein sequence ID" value="GAB1218896.1"/>
    <property type="molecule type" value="Genomic_DNA"/>
</dbReference>
<comment type="subcellular location">
    <subcellularLocation>
        <location evidence="1">Nucleus</location>
        <location evidence="1">Nucleolus</location>
    </subcellularLocation>
</comment>
<keyword evidence="5" id="KW-0539">Nucleus</keyword>
<comment type="caution">
    <text evidence="6">The sequence shown here is derived from an EMBL/GenBank/DDBJ whole genome shotgun (WGS) entry which is preliminary data.</text>
</comment>
<protein>
    <submittedName>
        <fullName evidence="6">Uncharacterized protein</fullName>
    </submittedName>
</protein>
<reference evidence="6 7" key="1">
    <citation type="journal article" date="2019" name="PLoS Negl. Trop. Dis.">
        <title>Whole genome sequencing of Entamoeba nuttalli reveals mammalian host-related molecular signatures and a novel octapeptide-repeat surface protein.</title>
        <authorList>
            <person name="Tanaka M."/>
            <person name="Makiuchi T."/>
            <person name="Komiyama T."/>
            <person name="Shiina T."/>
            <person name="Osaki K."/>
            <person name="Tachibana H."/>
        </authorList>
    </citation>
    <scope>NUCLEOTIDE SEQUENCE [LARGE SCALE GENOMIC DNA]</scope>
    <source>
        <strain evidence="6 7">P19-061405</strain>
    </source>
</reference>
<evidence type="ECO:0000256" key="5">
    <source>
        <dbReference type="ARBA" id="ARBA00023242"/>
    </source>
</evidence>